<evidence type="ECO:0000313" key="4">
    <source>
        <dbReference type="Proteomes" id="UP000244223"/>
    </source>
</evidence>
<name>A0A2T5J2K8_9GAMM</name>
<feature type="domain" description="TerD" evidence="2">
    <location>
        <begin position="26"/>
        <end position="169"/>
    </location>
</feature>
<dbReference type="InterPro" id="IPR003325">
    <property type="entry name" value="TerD"/>
</dbReference>
<proteinExistence type="predicted"/>
<dbReference type="PIRSF" id="PIRSF037118">
    <property type="entry name" value="Tellurite_resistance_TerA"/>
    <property type="match status" value="1"/>
</dbReference>
<organism evidence="3 4">
    <name type="scientific">Agitococcus lubricus</name>
    <dbReference type="NCBI Taxonomy" id="1077255"/>
    <lineage>
        <taxon>Bacteria</taxon>
        <taxon>Pseudomonadati</taxon>
        <taxon>Pseudomonadota</taxon>
        <taxon>Gammaproteobacteria</taxon>
        <taxon>Moraxellales</taxon>
        <taxon>Moraxellaceae</taxon>
        <taxon>Agitococcus</taxon>
    </lineage>
</organism>
<dbReference type="CDD" id="cd06974">
    <property type="entry name" value="TerD_like"/>
    <property type="match status" value="2"/>
</dbReference>
<sequence length="391" mass="42597">MEISRGQRLPIASLLNSQTFELAVTTVGALVVDISCFGLDATQKLSDERYMTFFNQPKTPCGGVKMIPSTGKDGTTFAINLGLLPSTIDRLVITAAIDGTGTMNQLREGSYLRLLAQGEEKARFAFAGRDFAEEKALMLGELYRKQGEWRFCAIGQGFNGGLDALVTHFGGAVAAPVPVTAPPMPPATPVKVSLKKVVLEKSGDKISLTKLDAKGFGHIKVNLNWQRKVAKTGFWNTGQQNIDLDLGCMFETTHGAKGVVQALGNHFGSLQQPPFIYLAGDDRTGAVSEGENLCINGEYFDVFKRILIFAFIYEGVPNWAATDGVVTIQAENQPPVEVRLDTSDSKGMCAIAMIENKNGQLAITKLVEYFHGHPDMDKWFGFGFNWREGSK</sequence>
<evidence type="ECO:0000256" key="1">
    <source>
        <dbReference type="ARBA" id="ARBA00022686"/>
    </source>
</evidence>
<accession>A0A2T5J2K8</accession>
<dbReference type="InterPro" id="IPR051324">
    <property type="entry name" value="Stress/Tellurium_Resist"/>
</dbReference>
<comment type="caution">
    <text evidence="3">The sequence shown here is derived from an EMBL/GenBank/DDBJ whole genome shotgun (WGS) entry which is preliminary data.</text>
</comment>
<keyword evidence="4" id="KW-1185">Reference proteome</keyword>
<dbReference type="GO" id="GO:0046690">
    <property type="term" value="P:response to tellurium ion"/>
    <property type="evidence" value="ECO:0007669"/>
    <property type="project" value="UniProtKB-KW"/>
</dbReference>
<dbReference type="PANTHER" id="PTHR32097:SF3">
    <property type="entry name" value="TELLURITE RESISTANCE PROTEIN"/>
    <property type="match status" value="1"/>
</dbReference>
<dbReference type="EMBL" id="QAON01000002">
    <property type="protein sequence ID" value="PTQ90760.1"/>
    <property type="molecule type" value="Genomic_DNA"/>
</dbReference>
<evidence type="ECO:0000313" key="3">
    <source>
        <dbReference type="EMBL" id="PTQ90760.1"/>
    </source>
</evidence>
<gene>
    <name evidence="3" type="ORF">C8N29_102160</name>
</gene>
<keyword evidence="1" id="KW-0778">Tellurium resistance</keyword>
<dbReference type="PANTHER" id="PTHR32097">
    <property type="entry name" value="CAMP-BINDING PROTEIN 1-RELATED"/>
    <property type="match status" value="1"/>
</dbReference>
<dbReference type="AlphaFoldDB" id="A0A2T5J2K8"/>
<evidence type="ECO:0000259" key="2">
    <source>
        <dbReference type="Pfam" id="PF02342"/>
    </source>
</evidence>
<dbReference type="OrthoDB" id="179721at2"/>
<protein>
    <submittedName>
        <fullName evidence="3">Tellurite resistance protein TerA</fullName>
    </submittedName>
</protein>
<dbReference type="Pfam" id="PF02342">
    <property type="entry name" value="TerD"/>
    <property type="match status" value="1"/>
</dbReference>
<dbReference type="InterPro" id="IPR017115">
    <property type="entry name" value="Tellurite_resistance_TerA"/>
</dbReference>
<dbReference type="Proteomes" id="UP000244223">
    <property type="component" value="Unassembled WGS sequence"/>
</dbReference>
<dbReference type="RefSeq" id="WP_107864602.1">
    <property type="nucleotide sequence ID" value="NZ_QAON01000002.1"/>
</dbReference>
<reference evidence="3 4" key="1">
    <citation type="submission" date="2018-04" db="EMBL/GenBank/DDBJ databases">
        <title>Genomic Encyclopedia of Archaeal and Bacterial Type Strains, Phase II (KMG-II): from individual species to whole genera.</title>
        <authorList>
            <person name="Goeker M."/>
        </authorList>
    </citation>
    <scope>NUCLEOTIDE SEQUENCE [LARGE SCALE GENOMIC DNA]</scope>
    <source>
        <strain evidence="3 4">DSM 5822</strain>
    </source>
</reference>
<dbReference type="Gene3D" id="2.60.60.30">
    <property type="entry name" value="sav2460 like domains"/>
    <property type="match status" value="2"/>
</dbReference>